<sequence length="166" mass="18559">MRQAAQDSMLFSRISLQGNAPKSRGFKDMLLEYYSYTEYRPSRAQIEKDRFVFFGLLACRQWMAIPAGILIQFCYGSVYAWSIFNAPINRLLTDNADQGGAEITFYIALGVLGFTGAMFGPWIECSHPQKSGMVGLVVFFSGHLTAALALKVRMVSLLYFGYGFVA</sequence>
<evidence type="ECO:0000313" key="2">
    <source>
        <dbReference type="Proteomes" id="UP001140096"/>
    </source>
</evidence>
<dbReference type="Proteomes" id="UP001140096">
    <property type="component" value="Unassembled WGS sequence"/>
</dbReference>
<reference evidence="1" key="1">
    <citation type="submission" date="2022-07" db="EMBL/GenBank/DDBJ databases">
        <title>Phylogenomic reconstructions and comparative analyses of Kickxellomycotina fungi.</title>
        <authorList>
            <person name="Reynolds N.K."/>
            <person name="Stajich J.E."/>
            <person name="Barry K."/>
            <person name="Grigoriev I.V."/>
            <person name="Crous P."/>
            <person name="Smith M.E."/>
        </authorList>
    </citation>
    <scope>NUCLEOTIDE SEQUENCE</scope>
    <source>
        <strain evidence="1">CBS 102833</strain>
    </source>
</reference>
<accession>A0ACC1LGZ1</accession>
<name>A0ACC1LGZ1_9FUNG</name>
<dbReference type="EMBL" id="JANBUP010001066">
    <property type="protein sequence ID" value="KAJ2808691.1"/>
    <property type="molecule type" value="Genomic_DNA"/>
</dbReference>
<protein>
    <submittedName>
        <fullName evidence="1">Uncharacterized protein</fullName>
    </submittedName>
</protein>
<keyword evidence="2" id="KW-1185">Reference proteome</keyword>
<comment type="caution">
    <text evidence="1">The sequence shown here is derived from an EMBL/GenBank/DDBJ whole genome shotgun (WGS) entry which is preliminary data.</text>
</comment>
<gene>
    <name evidence="1" type="ORF">H4S07_003361</name>
</gene>
<proteinExistence type="predicted"/>
<evidence type="ECO:0000313" key="1">
    <source>
        <dbReference type="EMBL" id="KAJ2808691.1"/>
    </source>
</evidence>
<feature type="non-terminal residue" evidence="1">
    <location>
        <position position="166"/>
    </location>
</feature>
<organism evidence="1 2">
    <name type="scientific">Coemansia furcata</name>
    <dbReference type="NCBI Taxonomy" id="417177"/>
    <lineage>
        <taxon>Eukaryota</taxon>
        <taxon>Fungi</taxon>
        <taxon>Fungi incertae sedis</taxon>
        <taxon>Zoopagomycota</taxon>
        <taxon>Kickxellomycotina</taxon>
        <taxon>Kickxellomycetes</taxon>
        <taxon>Kickxellales</taxon>
        <taxon>Kickxellaceae</taxon>
        <taxon>Coemansia</taxon>
    </lineage>
</organism>